<proteinExistence type="inferred from homology"/>
<dbReference type="Pfam" id="PF04290">
    <property type="entry name" value="DctQ"/>
    <property type="match status" value="1"/>
</dbReference>
<keyword evidence="12" id="KW-1185">Reference proteome</keyword>
<feature type="transmembrane region" description="Helical" evidence="9">
    <location>
        <begin position="89"/>
        <end position="112"/>
    </location>
</feature>
<reference evidence="11 12" key="1">
    <citation type="submission" date="2018-11" db="EMBL/GenBank/DDBJ databases">
        <title>Genomic Encyclopedia of Type Strains, Phase IV (KMG-IV): sequencing the most valuable type-strain genomes for metagenomic binning, comparative biology and taxonomic classification.</title>
        <authorList>
            <person name="Goeker M."/>
        </authorList>
    </citation>
    <scope>NUCLEOTIDE SEQUENCE [LARGE SCALE GENOMIC DNA]</scope>
    <source>
        <strain evidence="11 12">DSM 22027</strain>
    </source>
</reference>
<evidence type="ECO:0000256" key="3">
    <source>
        <dbReference type="ARBA" id="ARBA00022475"/>
    </source>
</evidence>
<accession>A0A3N1VRY9</accession>
<evidence type="ECO:0000256" key="9">
    <source>
        <dbReference type="SAM" id="Phobius"/>
    </source>
</evidence>
<keyword evidence="5 9" id="KW-0812">Transmembrane</keyword>
<dbReference type="GO" id="GO:0005886">
    <property type="term" value="C:plasma membrane"/>
    <property type="evidence" value="ECO:0007669"/>
    <property type="project" value="UniProtKB-SubCell"/>
</dbReference>
<feature type="transmembrane region" description="Helical" evidence="9">
    <location>
        <begin position="12"/>
        <end position="32"/>
    </location>
</feature>
<dbReference type="Proteomes" id="UP000276223">
    <property type="component" value="Unassembled WGS sequence"/>
</dbReference>
<evidence type="ECO:0000256" key="7">
    <source>
        <dbReference type="ARBA" id="ARBA00023136"/>
    </source>
</evidence>
<protein>
    <submittedName>
        <fullName evidence="11">TRAP-type mannitol/chloroaromatic compound transport system permease small subunit</fullName>
    </submittedName>
</protein>
<dbReference type="GO" id="GO:0022857">
    <property type="term" value="F:transmembrane transporter activity"/>
    <property type="evidence" value="ECO:0007669"/>
    <property type="project" value="TreeGrafter"/>
</dbReference>
<keyword evidence="3" id="KW-1003">Cell membrane</keyword>
<dbReference type="PANTHER" id="PTHR35011:SF10">
    <property type="entry name" value="TRAP TRANSPORTER SMALL PERMEASE PROTEIN"/>
    <property type="match status" value="1"/>
</dbReference>
<comment type="subcellular location">
    <subcellularLocation>
        <location evidence="1">Cell inner membrane</location>
        <topology evidence="1">Multi-pass membrane protein</topology>
    </subcellularLocation>
</comment>
<keyword evidence="2" id="KW-0813">Transport</keyword>
<keyword evidence="4" id="KW-0997">Cell inner membrane</keyword>
<dbReference type="EMBL" id="RJVA01000009">
    <property type="protein sequence ID" value="ROR03002.1"/>
    <property type="molecule type" value="Genomic_DNA"/>
</dbReference>
<keyword evidence="7 9" id="KW-0472">Membrane</keyword>
<evidence type="ECO:0000259" key="10">
    <source>
        <dbReference type="Pfam" id="PF04290"/>
    </source>
</evidence>
<feature type="transmembrane region" description="Helical" evidence="9">
    <location>
        <begin position="52"/>
        <end position="68"/>
    </location>
</feature>
<comment type="similarity">
    <text evidence="8">Belongs to the TRAP transporter small permease family.</text>
</comment>
<keyword evidence="6 9" id="KW-1133">Transmembrane helix</keyword>
<dbReference type="AlphaFoldDB" id="A0A3N1VRY9"/>
<evidence type="ECO:0000256" key="2">
    <source>
        <dbReference type="ARBA" id="ARBA00022448"/>
    </source>
</evidence>
<dbReference type="InterPro" id="IPR055348">
    <property type="entry name" value="DctQ"/>
</dbReference>
<evidence type="ECO:0000256" key="8">
    <source>
        <dbReference type="ARBA" id="ARBA00038436"/>
    </source>
</evidence>
<evidence type="ECO:0000256" key="1">
    <source>
        <dbReference type="ARBA" id="ARBA00004429"/>
    </source>
</evidence>
<dbReference type="OrthoDB" id="9797534at2"/>
<evidence type="ECO:0000256" key="5">
    <source>
        <dbReference type="ARBA" id="ARBA00022692"/>
    </source>
</evidence>
<feature type="transmembrane region" description="Helical" evidence="9">
    <location>
        <begin position="132"/>
        <end position="157"/>
    </location>
</feature>
<dbReference type="RefSeq" id="WP_123288805.1">
    <property type="nucleotide sequence ID" value="NZ_RJVA01000009.1"/>
</dbReference>
<name>A0A3N1VRY9_9BACT</name>
<dbReference type="GO" id="GO:0015740">
    <property type="term" value="P:C4-dicarboxylate transport"/>
    <property type="evidence" value="ECO:0007669"/>
    <property type="project" value="TreeGrafter"/>
</dbReference>
<comment type="caution">
    <text evidence="11">The sequence shown here is derived from an EMBL/GenBank/DDBJ whole genome shotgun (WGS) entry which is preliminary data.</text>
</comment>
<organism evidence="11 12">
    <name type="scientific">Desulfosoma caldarium</name>
    <dbReference type="NCBI Taxonomy" id="610254"/>
    <lineage>
        <taxon>Bacteria</taxon>
        <taxon>Pseudomonadati</taxon>
        <taxon>Thermodesulfobacteriota</taxon>
        <taxon>Syntrophobacteria</taxon>
        <taxon>Syntrophobacterales</taxon>
        <taxon>Syntrophobacteraceae</taxon>
        <taxon>Desulfosoma</taxon>
    </lineage>
</organism>
<evidence type="ECO:0000313" key="11">
    <source>
        <dbReference type="EMBL" id="ROR03002.1"/>
    </source>
</evidence>
<gene>
    <name evidence="11" type="ORF">EDC27_0257</name>
</gene>
<evidence type="ECO:0000256" key="6">
    <source>
        <dbReference type="ARBA" id="ARBA00022989"/>
    </source>
</evidence>
<sequence>MEKIFRWSKKVSDWAALISSAAMLCIVLLILLEVFVRSFLNTSTMIADEYSAYMYVVLVFFGLGYTLATDGHIRVKVISSRLNERGQALLDLCATVVALGLAGFALKFSVALVWEAYSLRMVSETPAQTPMWIPQVAIPLGLLLFMVQLLAHGLAAASRWKASRFRP</sequence>
<dbReference type="InterPro" id="IPR007387">
    <property type="entry name" value="TRAP_DctQ"/>
</dbReference>
<dbReference type="PANTHER" id="PTHR35011">
    <property type="entry name" value="2,3-DIKETO-L-GULONATE TRAP TRANSPORTER SMALL PERMEASE PROTEIN YIAM"/>
    <property type="match status" value="1"/>
</dbReference>
<evidence type="ECO:0000256" key="4">
    <source>
        <dbReference type="ARBA" id="ARBA00022519"/>
    </source>
</evidence>
<evidence type="ECO:0000313" key="12">
    <source>
        <dbReference type="Proteomes" id="UP000276223"/>
    </source>
</evidence>
<feature type="domain" description="Tripartite ATP-independent periplasmic transporters DctQ component" evidence="10">
    <location>
        <begin position="26"/>
        <end position="152"/>
    </location>
</feature>